<protein>
    <submittedName>
        <fullName evidence="1">Uncharacterized protein</fullName>
    </submittedName>
</protein>
<dbReference type="AlphaFoldDB" id="A0A7J0DH43"/>
<keyword evidence="2" id="KW-1185">Reference proteome</keyword>
<name>A0A7J0DH43_9ERIC</name>
<organism evidence="1 2">
    <name type="scientific">Actinidia rufa</name>
    <dbReference type="NCBI Taxonomy" id="165716"/>
    <lineage>
        <taxon>Eukaryota</taxon>
        <taxon>Viridiplantae</taxon>
        <taxon>Streptophyta</taxon>
        <taxon>Embryophyta</taxon>
        <taxon>Tracheophyta</taxon>
        <taxon>Spermatophyta</taxon>
        <taxon>Magnoliopsida</taxon>
        <taxon>eudicotyledons</taxon>
        <taxon>Gunneridae</taxon>
        <taxon>Pentapetalae</taxon>
        <taxon>asterids</taxon>
        <taxon>Ericales</taxon>
        <taxon>Actinidiaceae</taxon>
        <taxon>Actinidia</taxon>
    </lineage>
</organism>
<gene>
    <name evidence="1" type="ORF">Acr_00g0038240</name>
</gene>
<comment type="caution">
    <text evidence="1">The sequence shown here is derived from an EMBL/GenBank/DDBJ whole genome shotgun (WGS) entry which is preliminary data.</text>
</comment>
<dbReference type="EMBL" id="BJWL01000223">
    <property type="protein sequence ID" value="GFS35177.1"/>
    <property type="molecule type" value="Genomic_DNA"/>
</dbReference>
<proteinExistence type="predicted"/>
<evidence type="ECO:0000313" key="1">
    <source>
        <dbReference type="EMBL" id="GFS35177.1"/>
    </source>
</evidence>
<reference evidence="2" key="1">
    <citation type="submission" date="2019-07" db="EMBL/GenBank/DDBJ databases">
        <title>De Novo Assembly of kiwifruit Actinidia rufa.</title>
        <authorList>
            <person name="Sugita-Konishi S."/>
            <person name="Sato K."/>
            <person name="Mori E."/>
            <person name="Abe Y."/>
            <person name="Kisaki G."/>
            <person name="Hamano K."/>
            <person name="Suezawa K."/>
            <person name="Otani M."/>
            <person name="Fukuda T."/>
            <person name="Manabe T."/>
            <person name="Gomi K."/>
            <person name="Tabuchi M."/>
            <person name="Akimitsu K."/>
            <person name="Kataoka I."/>
        </authorList>
    </citation>
    <scope>NUCLEOTIDE SEQUENCE [LARGE SCALE GENOMIC DNA]</scope>
    <source>
        <strain evidence="2">cv. Fuchu</strain>
    </source>
</reference>
<sequence>MDSQGKVLLLGFNCFFIAQVKPGVWFGLSFLYFGLLLINELFQVSIPDELIKDSLQHSAILGPVPLLLLSKNFDPRLEVSEIDWRVEHQDLGSDFPSYSVNLSDVNFYGGSIPSMSRENGIWYLRTLGLGLVVRVANPVEMMSFPDATVVQLLSLSRRSPLRTLPPLIAPFGAPSQRVILLECEPWWHKFLERIHSLMSQENGVCSADKFIAQITSSAMLGFKNLAEIRTRGSSVGDTLCLLDATDFLWLSLSKMTRDLRCLLFRPSRGKGRWMVMSQLSPPPGSNRPGFYVEVDLAIFWALSSSLTPLPPRVLGARGVSLRVSRLLERLLLCDAIRTGFANV</sequence>
<accession>A0A7J0DH43</accession>
<dbReference type="Proteomes" id="UP000585474">
    <property type="component" value="Unassembled WGS sequence"/>
</dbReference>
<evidence type="ECO:0000313" key="2">
    <source>
        <dbReference type="Proteomes" id="UP000585474"/>
    </source>
</evidence>